<dbReference type="Pfam" id="PF12937">
    <property type="entry name" value="F-box-like"/>
    <property type="match status" value="1"/>
</dbReference>
<comment type="caution">
    <text evidence="2">The sequence shown here is derived from an EMBL/GenBank/DDBJ whole genome shotgun (WGS) entry which is preliminary data.</text>
</comment>
<reference evidence="2" key="1">
    <citation type="submission" date="2023-07" db="EMBL/GenBank/DDBJ databases">
        <title>A chromosome-level genome assembly of Lolium multiflorum.</title>
        <authorList>
            <person name="Chen Y."/>
            <person name="Copetti D."/>
            <person name="Kolliker R."/>
            <person name="Studer B."/>
        </authorList>
    </citation>
    <scope>NUCLEOTIDE SEQUENCE</scope>
    <source>
        <strain evidence="2">02402/16</strain>
        <tissue evidence="2">Leaf</tissue>
    </source>
</reference>
<dbReference type="EMBL" id="JAUUTY010000001">
    <property type="protein sequence ID" value="KAK1697433.1"/>
    <property type="molecule type" value="Genomic_DNA"/>
</dbReference>
<dbReference type="PANTHER" id="PTHR34591:SF28">
    <property type="entry name" value="F-BOX DOMAIN-CONTAINING PROTEIN"/>
    <property type="match status" value="1"/>
</dbReference>
<protein>
    <recommendedName>
        <fullName evidence="1">F-box domain-containing protein</fullName>
    </recommendedName>
</protein>
<dbReference type="PANTHER" id="PTHR34591">
    <property type="entry name" value="OS03G0653100 PROTEIN-RELATED"/>
    <property type="match status" value="1"/>
</dbReference>
<sequence>MDLPDEVLDDVLSRVPPRLLAACRRVCRSWRDVIDGRGLVLAHLAPGPVRGMFVNYTDPRMHGFFSRGGAAAPPSPSIDGSLLFLPNKPANYSSRRSRIRDHCNGLLLYQNNKATYVCNPATRRWATLPPRPLLPAAGPRFYPDRFHLVFDPTVSLHYRVMFFPEVPGKPRPPPPPLPHHNDLPRKRRRYMPSYVCMRSESDYIESLPSPLRARYEQEVENWGSMEWPPCSYALQVFSSETGVWEGRCFVRQGDAVTTLSEMCSNPSASTYGRAVRCYAAAVYWQGAFYLNCPLGFIMR</sequence>
<evidence type="ECO:0000313" key="2">
    <source>
        <dbReference type="EMBL" id="KAK1697433.1"/>
    </source>
</evidence>
<dbReference type="PROSITE" id="PS50181">
    <property type="entry name" value="FBOX"/>
    <property type="match status" value="1"/>
</dbReference>
<dbReference type="SUPFAM" id="SSF81383">
    <property type="entry name" value="F-box domain"/>
    <property type="match status" value="1"/>
</dbReference>
<evidence type="ECO:0000259" key="1">
    <source>
        <dbReference type="PROSITE" id="PS50181"/>
    </source>
</evidence>
<dbReference type="SMART" id="SM00256">
    <property type="entry name" value="FBOX"/>
    <property type="match status" value="1"/>
</dbReference>
<evidence type="ECO:0000313" key="3">
    <source>
        <dbReference type="Proteomes" id="UP001231189"/>
    </source>
</evidence>
<keyword evidence="3" id="KW-1185">Reference proteome</keyword>
<feature type="domain" description="F-box" evidence="1">
    <location>
        <begin position="1"/>
        <end position="44"/>
    </location>
</feature>
<dbReference type="Gene3D" id="1.20.1280.50">
    <property type="match status" value="1"/>
</dbReference>
<name>A0AAD8U3Y3_LOLMU</name>
<organism evidence="2 3">
    <name type="scientific">Lolium multiflorum</name>
    <name type="common">Italian ryegrass</name>
    <name type="synonym">Lolium perenne subsp. multiflorum</name>
    <dbReference type="NCBI Taxonomy" id="4521"/>
    <lineage>
        <taxon>Eukaryota</taxon>
        <taxon>Viridiplantae</taxon>
        <taxon>Streptophyta</taxon>
        <taxon>Embryophyta</taxon>
        <taxon>Tracheophyta</taxon>
        <taxon>Spermatophyta</taxon>
        <taxon>Magnoliopsida</taxon>
        <taxon>Liliopsida</taxon>
        <taxon>Poales</taxon>
        <taxon>Poaceae</taxon>
        <taxon>BOP clade</taxon>
        <taxon>Pooideae</taxon>
        <taxon>Poodae</taxon>
        <taxon>Poeae</taxon>
        <taxon>Poeae Chloroplast Group 2 (Poeae type)</taxon>
        <taxon>Loliodinae</taxon>
        <taxon>Loliinae</taxon>
        <taxon>Lolium</taxon>
    </lineage>
</organism>
<dbReference type="AlphaFoldDB" id="A0AAD8U3Y3"/>
<dbReference type="InterPro" id="IPR036047">
    <property type="entry name" value="F-box-like_dom_sf"/>
</dbReference>
<proteinExistence type="predicted"/>
<dbReference type="Proteomes" id="UP001231189">
    <property type="component" value="Unassembled WGS sequence"/>
</dbReference>
<dbReference type="InterPro" id="IPR001810">
    <property type="entry name" value="F-box_dom"/>
</dbReference>
<accession>A0AAD8U3Y3</accession>
<gene>
    <name evidence="2" type="ORF">QYE76_014130</name>
</gene>